<evidence type="ECO:0000313" key="3">
    <source>
        <dbReference type="EMBL" id="GHO59708.1"/>
    </source>
</evidence>
<dbReference type="Proteomes" id="UP000654345">
    <property type="component" value="Unassembled WGS sequence"/>
</dbReference>
<dbReference type="RefSeq" id="WP_201375872.1">
    <property type="nucleotide sequence ID" value="NZ_BNJG01000003.1"/>
</dbReference>
<accession>A0ABQ3V3Y7</accession>
<proteinExistence type="predicted"/>
<gene>
    <name evidence="3" type="ORF">KSB_81830</name>
</gene>
<evidence type="ECO:0000313" key="4">
    <source>
        <dbReference type="Proteomes" id="UP000654345"/>
    </source>
</evidence>
<dbReference type="InterPro" id="IPR055170">
    <property type="entry name" value="GFO_IDH_MocA-like_dom"/>
</dbReference>
<dbReference type="PANTHER" id="PTHR43377">
    <property type="entry name" value="BILIVERDIN REDUCTASE A"/>
    <property type="match status" value="1"/>
</dbReference>
<name>A0ABQ3V3Y7_9CHLR</name>
<organism evidence="3 4">
    <name type="scientific">Ktedonobacter robiniae</name>
    <dbReference type="NCBI Taxonomy" id="2778365"/>
    <lineage>
        <taxon>Bacteria</taxon>
        <taxon>Bacillati</taxon>
        <taxon>Chloroflexota</taxon>
        <taxon>Ktedonobacteria</taxon>
        <taxon>Ktedonobacterales</taxon>
        <taxon>Ktedonobacteraceae</taxon>
        <taxon>Ktedonobacter</taxon>
    </lineage>
</organism>
<feature type="domain" description="GFO/IDH/MocA-like oxidoreductase" evidence="2">
    <location>
        <begin position="134"/>
        <end position="257"/>
    </location>
</feature>
<dbReference type="Pfam" id="PF22725">
    <property type="entry name" value="GFO_IDH_MocA_C3"/>
    <property type="match status" value="1"/>
</dbReference>
<dbReference type="EMBL" id="BNJG01000003">
    <property type="protein sequence ID" value="GHO59708.1"/>
    <property type="molecule type" value="Genomic_DNA"/>
</dbReference>
<evidence type="ECO:0000259" key="1">
    <source>
        <dbReference type="Pfam" id="PF01408"/>
    </source>
</evidence>
<dbReference type="SUPFAM" id="SSF51735">
    <property type="entry name" value="NAD(P)-binding Rossmann-fold domains"/>
    <property type="match status" value="1"/>
</dbReference>
<dbReference type="InterPro" id="IPR051450">
    <property type="entry name" value="Gfo/Idh/MocA_Oxidoreductases"/>
</dbReference>
<dbReference type="SUPFAM" id="SSF55347">
    <property type="entry name" value="Glyceraldehyde-3-phosphate dehydrogenase-like, C-terminal domain"/>
    <property type="match status" value="1"/>
</dbReference>
<sequence length="343" mass="37989">MPLRIIQVGVGGWGHSWTKLVLNNDLDVELVACVDMSEKALQRVQEDYTLPAQACFTDLKEALKGVDCDAVLVTAGLNAHVPLARIALEHNKHVLVEKPFAPTLEEADSLVKLARERSVHLMVSQNYRFQPTVAAVDALLQEGTLGEISTINIDFRRYVNVPRDAYLYYRAWQPLLVDMAVHHFDLMRKLLKQKPQRITCHAWNTSWDQFDDPSSAAATIEFSGGAVVNYRGSWASTSPQTPWNGEWRIECHNGSIEWTGRGDKPADDRATVYTIGEEGASLALPEVPYLDRLGSLATFIQSIESDTEAECSGRDNLGTLALMFAAVKAAQTGTPQSILLPQE</sequence>
<keyword evidence="4" id="KW-1185">Reference proteome</keyword>
<dbReference type="Gene3D" id="3.30.360.10">
    <property type="entry name" value="Dihydrodipicolinate Reductase, domain 2"/>
    <property type="match status" value="1"/>
</dbReference>
<protein>
    <submittedName>
        <fullName evidence="3">Dehydrogenase</fullName>
    </submittedName>
</protein>
<dbReference type="InterPro" id="IPR000683">
    <property type="entry name" value="Gfo/Idh/MocA-like_OxRdtase_N"/>
</dbReference>
<evidence type="ECO:0000259" key="2">
    <source>
        <dbReference type="Pfam" id="PF22725"/>
    </source>
</evidence>
<comment type="caution">
    <text evidence="3">The sequence shown here is derived from an EMBL/GenBank/DDBJ whole genome shotgun (WGS) entry which is preliminary data.</text>
</comment>
<dbReference type="PANTHER" id="PTHR43377:SF1">
    <property type="entry name" value="BILIVERDIN REDUCTASE A"/>
    <property type="match status" value="1"/>
</dbReference>
<dbReference type="InterPro" id="IPR036291">
    <property type="entry name" value="NAD(P)-bd_dom_sf"/>
</dbReference>
<dbReference type="Gene3D" id="3.40.50.720">
    <property type="entry name" value="NAD(P)-binding Rossmann-like Domain"/>
    <property type="match status" value="1"/>
</dbReference>
<reference evidence="3 4" key="1">
    <citation type="journal article" date="2021" name="Int. J. Syst. Evol. Microbiol.">
        <title>Reticulibacter mediterranei gen. nov., sp. nov., within the new family Reticulibacteraceae fam. nov., and Ktedonospora formicarum gen. nov., sp. nov., Ktedonobacter robiniae sp. nov., Dictyobacter formicarum sp. nov. and Dictyobacter arantiisoli sp. nov., belonging to the class Ktedonobacteria.</title>
        <authorList>
            <person name="Yabe S."/>
            <person name="Zheng Y."/>
            <person name="Wang C.M."/>
            <person name="Sakai Y."/>
            <person name="Abe K."/>
            <person name="Yokota A."/>
            <person name="Donadio S."/>
            <person name="Cavaletti L."/>
            <person name="Monciardini P."/>
        </authorList>
    </citation>
    <scope>NUCLEOTIDE SEQUENCE [LARGE SCALE GENOMIC DNA]</scope>
    <source>
        <strain evidence="3 4">SOSP1-30</strain>
    </source>
</reference>
<feature type="domain" description="Gfo/Idh/MocA-like oxidoreductase N-terminal" evidence="1">
    <location>
        <begin position="4"/>
        <end position="123"/>
    </location>
</feature>
<dbReference type="Pfam" id="PF01408">
    <property type="entry name" value="GFO_IDH_MocA"/>
    <property type="match status" value="1"/>
</dbReference>